<dbReference type="PANTHER" id="PTHR36607">
    <property type="entry name" value="1,2-DIHYDROXY-3-KETO-5-METHYLTHIOPENTENE DIOXYGENASE 4"/>
    <property type="match status" value="1"/>
</dbReference>
<evidence type="ECO:0000313" key="3">
    <source>
        <dbReference type="Proteomes" id="UP001454036"/>
    </source>
</evidence>
<sequence>MRSKDDELSIVDWISFWCKRPRKYTAPPARKEPKTKHFNQTDNPTRELPRASPFTSKDGDTFASLRTPIHFAEETYLATFLSCWLCLFVLPSKSPGTIRPSVFKMVYFMTKGNEVRLAIPILLNIYGGLNIIAKSKTPSDVKANFPFHYVCGWMAFYFNTHYPVAHDLKGRMVKYNGEVGAKFYAPEWIDKRIQTGVVTWSSNKLQPEEPYSFVDYEKVQILMCLIS</sequence>
<dbReference type="PANTHER" id="PTHR36607:SF23">
    <property type="entry name" value="AMINOTRANSFERASE-LIKE PLANT MOBILE DOMAIN-CONTAINING PROTEIN"/>
    <property type="match status" value="1"/>
</dbReference>
<gene>
    <name evidence="2" type="ORF">LIER_33725</name>
</gene>
<accession>A0AAV3S1F5</accession>
<evidence type="ECO:0000313" key="2">
    <source>
        <dbReference type="EMBL" id="GAA0186437.1"/>
    </source>
</evidence>
<feature type="region of interest" description="Disordered" evidence="1">
    <location>
        <begin position="26"/>
        <end position="53"/>
    </location>
</feature>
<evidence type="ECO:0000256" key="1">
    <source>
        <dbReference type="SAM" id="MobiDB-lite"/>
    </source>
</evidence>
<comment type="caution">
    <text evidence="2">The sequence shown here is derived from an EMBL/GenBank/DDBJ whole genome shotgun (WGS) entry which is preliminary data.</text>
</comment>
<name>A0AAV3S1F5_LITER</name>
<evidence type="ECO:0008006" key="4">
    <source>
        <dbReference type="Google" id="ProtNLM"/>
    </source>
</evidence>
<organism evidence="2 3">
    <name type="scientific">Lithospermum erythrorhizon</name>
    <name type="common">Purple gromwell</name>
    <name type="synonym">Lithospermum officinale var. erythrorhizon</name>
    <dbReference type="NCBI Taxonomy" id="34254"/>
    <lineage>
        <taxon>Eukaryota</taxon>
        <taxon>Viridiplantae</taxon>
        <taxon>Streptophyta</taxon>
        <taxon>Embryophyta</taxon>
        <taxon>Tracheophyta</taxon>
        <taxon>Spermatophyta</taxon>
        <taxon>Magnoliopsida</taxon>
        <taxon>eudicotyledons</taxon>
        <taxon>Gunneridae</taxon>
        <taxon>Pentapetalae</taxon>
        <taxon>asterids</taxon>
        <taxon>lamiids</taxon>
        <taxon>Boraginales</taxon>
        <taxon>Boraginaceae</taxon>
        <taxon>Boraginoideae</taxon>
        <taxon>Lithospermeae</taxon>
        <taxon>Lithospermum</taxon>
    </lineage>
</organism>
<dbReference type="AlphaFoldDB" id="A0AAV3S1F5"/>
<keyword evidence="3" id="KW-1185">Reference proteome</keyword>
<reference evidence="2 3" key="1">
    <citation type="submission" date="2024-01" db="EMBL/GenBank/DDBJ databases">
        <title>The complete chloroplast genome sequence of Lithospermum erythrorhizon: insights into the phylogenetic relationship among Boraginaceae species and the maternal lineages of purple gromwells.</title>
        <authorList>
            <person name="Okada T."/>
            <person name="Watanabe K."/>
        </authorList>
    </citation>
    <scope>NUCLEOTIDE SEQUENCE [LARGE SCALE GENOMIC DNA]</scope>
</reference>
<dbReference type="EMBL" id="BAABME010013704">
    <property type="protein sequence ID" value="GAA0186437.1"/>
    <property type="molecule type" value="Genomic_DNA"/>
</dbReference>
<dbReference type="Proteomes" id="UP001454036">
    <property type="component" value="Unassembled WGS sequence"/>
</dbReference>
<proteinExistence type="predicted"/>
<protein>
    <recommendedName>
        <fullName evidence="4">Aminotransferase-like plant mobile domain-containing protein</fullName>
    </recommendedName>
</protein>